<dbReference type="GO" id="GO:0000956">
    <property type="term" value="P:nuclear-transcribed mRNA catabolic process"/>
    <property type="evidence" value="ECO:0007669"/>
    <property type="project" value="UniProtKB-ARBA"/>
</dbReference>
<evidence type="ECO:0000259" key="10">
    <source>
        <dbReference type="Pfam" id="PF01138"/>
    </source>
</evidence>
<evidence type="ECO:0000256" key="2">
    <source>
        <dbReference type="ARBA" id="ARBA00022490"/>
    </source>
</evidence>
<dbReference type="GO" id="GO:0003723">
    <property type="term" value="F:RNA binding"/>
    <property type="evidence" value="ECO:0007669"/>
    <property type="project" value="TreeGrafter"/>
</dbReference>
<dbReference type="HAMAP" id="MF_00591">
    <property type="entry name" value="Exosome_Rrp41"/>
    <property type="match status" value="1"/>
</dbReference>
<evidence type="ECO:0000256" key="4">
    <source>
        <dbReference type="ARBA" id="ARBA00022801"/>
    </source>
</evidence>
<protein>
    <recommendedName>
        <fullName evidence="9">Exosome complex component Rrp41</fullName>
        <ecNumber evidence="9">3.1.13.-</ecNumber>
    </recommendedName>
</protein>
<sequence length="241" mass="27043">MDEKPERFIVDGLRLDGRKKDEIRPIKMEAGVMNRADGSCYIEWGNNKIIAAVYGPREVHPRHLQETYRAILRYRYNMASFAVDERRRPGPDRRSIEISKVSREAIEPVLMLEQYPRSSIDVFVEVLQADAGTRAAGITAASVALADAGIPMRNLVSAISVGKVDGEVVLDLNKIEDNFGDADMPVAMIVESGEVTLLQMDGIFTKNEFIEAMELAKRGCSQIYDIQRDCLISKYKKLDSD</sequence>
<dbReference type="EMBL" id="RXIF01000012">
    <property type="protein sequence ID" value="RZN63939.1"/>
    <property type="molecule type" value="Genomic_DNA"/>
</dbReference>
<dbReference type="GO" id="GO:0016075">
    <property type="term" value="P:rRNA catabolic process"/>
    <property type="evidence" value="ECO:0007669"/>
    <property type="project" value="TreeGrafter"/>
</dbReference>
<keyword evidence="2 9" id="KW-0963">Cytoplasm</keyword>
<dbReference type="PANTHER" id="PTHR11953:SF0">
    <property type="entry name" value="EXOSOME COMPLEX COMPONENT RRP41"/>
    <property type="match status" value="1"/>
</dbReference>
<comment type="function">
    <text evidence="7">Catalytic component of the exosome, which is a complex involved in RNA degradation. Has 3'-&gt;5' exoribonuclease activity. Can also synthesize heteromeric RNA-tails.</text>
</comment>
<dbReference type="EC" id="3.1.13.-" evidence="9"/>
<evidence type="ECO:0000256" key="8">
    <source>
        <dbReference type="ARBA" id="ARBA00062149"/>
    </source>
</evidence>
<comment type="caution">
    <text evidence="12">The sequence shown here is derived from an EMBL/GenBank/DDBJ whole genome shotgun (WGS) entry which is preliminary data.</text>
</comment>
<dbReference type="GO" id="GO:0000175">
    <property type="term" value="F:3'-5'-RNA exonuclease activity"/>
    <property type="evidence" value="ECO:0007669"/>
    <property type="project" value="UniProtKB-UniRule"/>
</dbReference>
<evidence type="ECO:0000256" key="9">
    <source>
        <dbReference type="HAMAP-Rule" id="MF_00591"/>
    </source>
</evidence>
<reference evidence="12 13" key="1">
    <citation type="journal article" date="2019" name="Nat. Microbiol.">
        <title>Wide diversity of methane and short-chain alkane metabolisms in uncultured archaea.</title>
        <authorList>
            <person name="Borrel G."/>
            <person name="Adam P.S."/>
            <person name="McKay L.J."/>
            <person name="Chen L.X."/>
            <person name="Sierra-Garcia I.N."/>
            <person name="Sieber C.M."/>
            <person name="Letourneur Q."/>
            <person name="Ghozlane A."/>
            <person name="Andersen G.L."/>
            <person name="Li W.J."/>
            <person name="Hallam S.J."/>
            <person name="Muyzer G."/>
            <person name="de Oliveira V.M."/>
            <person name="Inskeep W.P."/>
            <person name="Banfield J.F."/>
            <person name="Gribaldo S."/>
        </authorList>
    </citation>
    <scope>NUCLEOTIDE SEQUENCE [LARGE SCALE GENOMIC DNA]</scope>
    <source>
        <strain evidence="12">NM1a</strain>
    </source>
</reference>
<dbReference type="SUPFAM" id="SSF54211">
    <property type="entry name" value="Ribosomal protein S5 domain 2-like"/>
    <property type="match status" value="1"/>
</dbReference>
<dbReference type="InterPro" id="IPR015847">
    <property type="entry name" value="ExoRNase_PH_dom2"/>
</dbReference>
<dbReference type="InterPro" id="IPR036345">
    <property type="entry name" value="ExoRNase_PH_dom2_sf"/>
</dbReference>
<evidence type="ECO:0000256" key="7">
    <source>
        <dbReference type="ARBA" id="ARBA00058924"/>
    </source>
</evidence>
<dbReference type="GO" id="GO:0010467">
    <property type="term" value="P:gene expression"/>
    <property type="evidence" value="ECO:0007669"/>
    <property type="project" value="UniProtKB-ARBA"/>
</dbReference>
<evidence type="ECO:0000313" key="12">
    <source>
        <dbReference type="EMBL" id="RZN63939.1"/>
    </source>
</evidence>
<dbReference type="SUPFAM" id="SSF55666">
    <property type="entry name" value="Ribonuclease PH domain 2-like"/>
    <property type="match status" value="1"/>
</dbReference>
<evidence type="ECO:0000256" key="6">
    <source>
        <dbReference type="ARBA" id="ARBA00022839"/>
    </source>
</evidence>
<dbReference type="InterPro" id="IPR050080">
    <property type="entry name" value="RNase_PH"/>
</dbReference>
<dbReference type="InterPro" id="IPR027408">
    <property type="entry name" value="PNPase/RNase_PH_dom_sf"/>
</dbReference>
<comment type="function">
    <text evidence="9">Catalytic component of the exosome, which is a complex involved in RNA degradation. Has 3'-&gt;5' exoribonuclease activity. Can also synthesize heteropolymeric RNA-tails.</text>
</comment>
<evidence type="ECO:0000256" key="3">
    <source>
        <dbReference type="ARBA" id="ARBA00022722"/>
    </source>
</evidence>
<name>A0A520KS05_METT2</name>
<keyword evidence="3 9" id="KW-0540">Nuclease</keyword>
<dbReference type="FunFam" id="3.30.230.70:FF:000004">
    <property type="entry name" value="Exosome complex component Rrp41"/>
    <property type="match status" value="1"/>
</dbReference>
<feature type="domain" description="Exoribonuclease phosphorolytic" evidence="11">
    <location>
        <begin position="155"/>
        <end position="219"/>
    </location>
</feature>
<evidence type="ECO:0000256" key="1">
    <source>
        <dbReference type="ARBA" id="ARBA00004496"/>
    </source>
</evidence>
<dbReference type="Gene3D" id="3.30.230.70">
    <property type="entry name" value="GHMP Kinase, N-terminal domain"/>
    <property type="match status" value="1"/>
</dbReference>
<feature type="domain" description="Exoribonuclease phosphorolytic" evidence="10">
    <location>
        <begin position="22"/>
        <end position="151"/>
    </location>
</feature>
<gene>
    <name evidence="9" type="primary">rrp41</name>
    <name evidence="12" type="ORF">EF806_06065</name>
</gene>
<comment type="subcellular location">
    <subcellularLocation>
        <location evidence="1 9">Cytoplasm</location>
    </subcellularLocation>
</comment>
<dbReference type="Pfam" id="PF01138">
    <property type="entry name" value="RNase_PH"/>
    <property type="match status" value="1"/>
</dbReference>
<dbReference type="CDD" id="cd11366">
    <property type="entry name" value="RNase_PH_archRRP41"/>
    <property type="match status" value="1"/>
</dbReference>
<dbReference type="InterPro" id="IPR011807">
    <property type="entry name" value="Rrp41"/>
</dbReference>
<keyword evidence="4 9" id="KW-0378">Hydrolase</keyword>
<dbReference type="AlphaFoldDB" id="A0A520KS05"/>
<organism evidence="12 13">
    <name type="scientific">Methanoliparum thermophilum</name>
    <dbReference type="NCBI Taxonomy" id="2491083"/>
    <lineage>
        <taxon>Archaea</taxon>
        <taxon>Methanobacteriati</taxon>
        <taxon>Methanobacteriota</taxon>
        <taxon>Candidatus Methanoliparia</taxon>
        <taxon>Candidatus Methanoliparales</taxon>
        <taxon>Candidatus Methanoliparaceae</taxon>
        <taxon>Candidatus Methanoliparum</taxon>
    </lineage>
</organism>
<evidence type="ECO:0000256" key="5">
    <source>
        <dbReference type="ARBA" id="ARBA00022835"/>
    </source>
</evidence>
<dbReference type="Proteomes" id="UP000317158">
    <property type="component" value="Unassembled WGS sequence"/>
</dbReference>
<evidence type="ECO:0000259" key="11">
    <source>
        <dbReference type="Pfam" id="PF03725"/>
    </source>
</evidence>
<dbReference type="PANTHER" id="PTHR11953">
    <property type="entry name" value="EXOSOME COMPLEX COMPONENT"/>
    <property type="match status" value="1"/>
</dbReference>
<dbReference type="InterPro" id="IPR020568">
    <property type="entry name" value="Ribosomal_Su5_D2-typ_SF"/>
</dbReference>
<accession>A0A520KS05</accession>
<evidence type="ECO:0000313" key="13">
    <source>
        <dbReference type="Proteomes" id="UP000317158"/>
    </source>
</evidence>
<dbReference type="Pfam" id="PF03725">
    <property type="entry name" value="RNase_PH_C"/>
    <property type="match status" value="1"/>
</dbReference>
<dbReference type="InterPro" id="IPR001247">
    <property type="entry name" value="ExoRNase_PH_dom1"/>
</dbReference>
<dbReference type="GO" id="GO:0000177">
    <property type="term" value="C:cytoplasmic exosome (RNase complex)"/>
    <property type="evidence" value="ECO:0007669"/>
    <property type="project" value="TreeGrafter"/>
</dbReference>
<proteinExistence type="inferred from homology"/>
<keyword evidence="6 9" id="KW-0269">Exonuclease</keyword>
<comment type="subunit">
    <text evidence="8 9">Component of the archaeal exosome complex. Forms a hexameric ring-like arrangement composed of 3 Rrp41-Rrp42 heterodimers. The hexameric ring associates with a trimer of Rrp4 and/or Csl4 subunits.</text>
</comment>
<keyword evidence="5 9" id="KW-0271">Exosome</keyword>
<comment type="similarity">
    <text evidence="9">Belongs to the RNase PH family. Rrp41 subfamily.</text>
</comment>
<dbReference type="NCBIfam" id="TIGR02065">
    <property type="entry name" value="ECX1"/>
    <property type="match status" value="1"/>
</dbReference>